<comment type="caution">
    <text evidence="1">The sequence shown here is derived from an EMBL/GenBank/DDBJ whole genome shotgun (WGS) entry which is preliminary data.</text>
</comment>
<proteinExistence type="predicted"/>
<dbReference type="Proteomes" id="UP001271723">
    <property type="component" value="Unassembled WGS sequence"/>
</dbReference>
<evidence type="ECO:0000313" key="2">
    <source>
        <dbReference type="Proteomes" id="UP001271723"/>
    </source>
</evidence>
<name>A0ABU4KXV8_9ACTN</name>
<organism evidence="1 2">
    <name type="scientific">Streptomyces griseiscabiei</name>
    <dbReference type="NCBI Taxonomy" id="2993540"/>
    <lineage>
        <taxon>Bacteria</taxon>
        <taxon>Bacillati</taxon>
        <taxon>Actinomycetota</taxon>
        <taxon>Actinomycetes</taxon>
        <taxon>Kitasatosporales</taxon>
        <taxon>Streptomycetaceae</taxon>
        <taxon>Streptomyces</taxon>
    </lineage>
</organism>
<dbReference type="EMBL" id="JARAVY010000002">
    <property type="protein sequence ID" value="MDX2908226.1"/>
    <property type="molecule type" value="Genomic_DNA"/>
</dbReference>
<reference evidence="1 2" key="1">
    <citation type="journal article" date="2023" name="Microb. Genom.">
        <title>Mesoterricola silvestris gen. nov., sp. nov., Mesoterricola sediminis sp. nov., Geothrix oryzae sp. nov., Geothrix edaphica sp. nov., Geothrix rubra sp. nov., and Geothrix limicola sp. nov., six novel members of Acidobacteriota isolated from soils.</title>
        <authorList>
            <person name="Weisberg A.J."/>
            <person name="Pearce E."/>
            <person name="Kramer C.G."/>
            <person name="Chang J.H."/>
            <person name="Clarke C.R."/>
        </authorList>
    </citation>
    <scope>NUCLEOTIDE SEQUENCE [LARGE SCALE GENOMIC DNA]</scope>
    <source>
        <strain evidence="1 2">NRRL_B-2795</strain>
    </source>
</reference>
<sequence>MARILDGNGTRAVSGPATAMARIEAGGPVVRHDRDGGTHWIAEAGSADEGREHTPDLMGHRTPCAYSHYKVQFQRTKEDCT</sequence>
<keyword evidence="2" id="KW-1185">Reference proteome</keyword>
<evidence type="ECO:0000313" key="1">
    <source>
        <dbReference type="EMBL" id="MDX2908226.1"/>
    </source>
</evidence>
<protein>
    <submittedName>
        <fullName evidence="1">Uncharacterized protein</fullName>
    </submittedName>
</protein>
<accession>A0ABU4KXV8</accession>
<dbReference type="RefSeq" id="WP_267299432.1">
    <property type="nucleotide sequence ID" value="NZ_JAGJBZ010000002.1"/>
</dbReference>
<gene>
    <name evidence="1" type="ORF">PV517_05850</name>
</gene>